<accession>A0A2C9DYC8</accession>
<gene>
    <name evidence="1" type="ordered locus">UPA3_0307</name>
</gene>
<name>A0A2C9DYC8_UREP2</name>
<dbReference type="KEGG" id="upa:UPA3_0307"/>
<protein>
    <recommendedName>
        <fullName evidence="3">Asp23/Gls24 family envelope stress response protein</fullName>
    </recommendedName>
</protein>
<dbReference type="AlphaFoldDB" id="A0A2C9DYC8"/>
<dbReference type="EMBL" id="CP000942">
    <property type="protein sequence ID" value="ACA32897.1"/>
    <property type="molecule type" value="Genomic_DNA"/>
</dbReference>
<sequence>MQYITINNTKSGKILISKSNIKKFIEQKFNLIVNKKFVIKNIDIVQYDESLVDISIIISLFDIHQKVDLDEVRDVQNHLASFIYSNLGVDTKSVNIGIDL</sequence>
<evidence type="ECO:0000313" key="2">
    <source>
        <dbReference type="Proteomes" id="UP000002162"/>
    </source>
</evidence>
<reference evidence="1 2" key="1">
    <citation type="submission" date="2008-02" db="EMBL/GenBank/DDBJ databases">
        <title>Genome sequence of Ureaplasma parvum serovar 3.</title>
        <authorList>
            <person name="Methe B.A."/>
            <person name="Glass J."/>
            <person name="Waites K."/>
            <person name="Shrivastava S."/>
        </authorList>
    </citation>
    <scope>NUCLEOTIDE SEQUENCE [LARGE SCALE GENOMIC DNA]</scope>
    <source>
        <strain evidence="2">ATCC 27815 / 27 / NCTC 11736</strain>
    </source>
</reference>
<proteinExistence type="predicted"/>
<dbReference type="GeneID" id="29672521"/>
<evidence type="ECO:0000313" key="1">
    <source>
        <dbReference type="EMBL" id="ACA32897.1"/>
    </source>
</evidence>
<dbReference type="HOGENOM" id="CLU_2304825_0_0_14"/>
<dbReference type="RefSeq" id="WP_006688898.1">
    <property type="nucleotide sequence ID" value="NC_010503.1"/>
</dbReference>
<organism evidence="1 2">
    <name type="scientific">Ureaplasma parvum serovar 3 (strain ATCC 27815 / 27 / NCTC 11736)</name>
    <dbReference type="NCBI Taxonomy" id="505682"/>
    <lineage>
        <taxon>Bacteria</taxon>
        <taxon>Bacillati</taxon>
        <taxon>Mycoplasmatota</taxon>
        <taxon>Mycoplasmoidales</taxon>
        <taxon>Mycoplasmoidaceae</taxon>
        <taxon>Ureaplasma</taxon>
    </lineage>
</organism>
<evidence type="ECO:0008006" key="3">
    <source>
        <dbReference type="Google" id="ProtNLM"/>
    </source>
</evidence>
<dbReference type="Proteomes" id="UP000002162">
    <property type="component" value="Chromosome"/>
</dbReference>